<evidence type="ECO:0000313" key="3">
    <source>
        <dbReference type="EMBL" id="EST13056.1"/>
    </source>
</evidence>
<accession>V6J1K4</accession>
<dbReference type="PANTHER" id="PTHR43384:SF4">
    <property type="entry name" value="CELLULOSE BIOSYNTHESIS PROTEIN BCSQ-RELATED"/>
    <property type="match status" value="1"/>
</dbReference>
<keyword evidence="1" id="KW-0547">Nucleotide-binding</keyword>
<dbReference type="OrthoDB" id="9816297at2"/>
<name>V6J1K4_9BACL</name>
<dbReference type="RefSeq" id="WP_023508888.1">
    <property type="nucleotide sequence ID" value="NZ_AWTC01000002.1"/>
</dbReference>
<protein>
    <submittedName>
        <fullName evidence="3">Cobyrinic acid a,c-diamide synthase</fullName>
    </submittedName>
</protein>
<dbReference type="InterPro" id="IPR033756">
    <property type="entry name" value="YlxH/NBP35"/>
</dbReference>
<dbReference type="GO" id="GO:0005829">
    <property type="term" value="C:cytosol"/>
    <property type="evidence" value="ECO:0007669"/>
    <property type="project" value="TreeGrafter"/>
</dbReference>
<evidence type="ECO:0000313" key="4">
    <source>
        <dbReference type="Proteomes" id="UP000018296"/>
    </source>
</evidence>
<dbReference type="AlphaFoldDB" id="V6J1K4"/>
<dbReference type="InterPro" id="IPR027417">
    <property type="entry name" value="P-loop_NTPase"/>
</dbReference>
<dbReference type="EMBL" id="AWTC01000002">
    <property type="protein sequence ID" value="EST13056.1"/>
    <property type="molecule type" value="Genomic_DNA"/>
</dbReference>
<dbReference type="SUPFAM" id="SSF52540">
    <property type="entry name" value="P-loop containing nucleoside triphosphate hydrolases"/>
    <property type="match status" value="1"/>
</dbReference>
<dbReference type="Pfam" id="PF10609">
    <property type="entry name" value="ParA"/>
    <property type="match status" value="1"/>
</dbReference>
<keyword evidence="2" id="KW-0067">ATP-binding</keyword>
<sequence length="296" mass="33226">MSNDQAEKLRMRISGERHEDHETLVVGIASGKGGVGKSVFCVNFSIALGQLNKKVLIIDLDVGMGNIEQLMGKTAQFNIVDALKNKLPFKDILVNTSPHVAFIAGGSGISSLFHLNEEYLQEFLNQLECIRKYYDFILFDFGAGASDDMLHFMLAVNRLILVTTPEPTAMADSYSVMKIAYAQNKEIDISCVVNQIMKKSEGWETWKRLSSVANRFLGNSPSWLSAIHRDIDLLKSVRKQFPCMLSAPQSRYCVEMRLLVRAFLIQCGERFHPKVVVPSFADKVRKYLKLIGGNRA</sequence>
<dbReference type="GO" id="GO:0051782">
    <property type="term" value="P:negative regulation of cell division"/>
    <property type="evidence" value="ECO:0007669"/>
    <property type="project" value="TreeGrafter"/>
</dbReference>
<keyword evidence="4" id="KW-1185">Reference proteome</keyword>
<dbReference type="Gene3D" id="3.40.50.300">
    <property type="entry name" value="P-loop containing nucleotide triphosphate hydrolases"/>
    <property type="match status" value="1"/>
</dbReference>
<evidence type="ECO:0000256" key="1">
    <source>
        <dbReference type="ARBA" id="ARBA00022741"/>
    </source>
</evidence>
<dbReference type="Proteomes" id="UP000018296">
    <property type="component" value="Unassembled WGS sequence"/>
</dbReference>
<gene>
    <name evidence="3" type="ORF">P343_02895</name>
</gene>
<dbReference type="GO" id="GO:0009898">
    <property type="term" value="C:cytoplasmic side of plasma membrane"/>
    <property type="evidence" value="ECO:0007669"/>
    <property type="project" value="TreeGrafter"/>
</dbReference>
<comment type="caution">
    <text evidence="3">The sequence shown here is derived from an EMBL/GenBank/DDBJ whole genome shotgun (WGS) entry which is preliminary data.</text>
</comment>
<dbReference type="eggNOG" id="COG0455">
    <property type="taxonomic scope" value="Bacteria"/>
</dbReference>
<dbReference type="PANTHER" id="PTHR43384">
    <property type="entry name" value="SEPTUM SITE-DETERMINING PROTEIN MIND HOMOLOG, CHLOROPLASTIC-RELATED"/>
    <property type="match status" value="1"/>
</dbReference>
<dbReference type="PATRIC" id="fig|1395513.3.peg.589"/>
<reference evidence="3 4" key="1">
    <citation type="journal article" date="2013" name="Genome Announc.">
        <title>Genome Sequence of Sporolactobacillus laevolacticus DSM442, an Efficient Polymer-Grade D-Lactate Producer from Agricultural Waste Cottonseed as a Nitrogen Source.</title>
        <authorList>
            <person name="Wang H."/>
            <person name="Wang L."/>
            <person name="Ju J."/>
            <person name="Yu B."/>
            <person name="Ma Y."/>
        </authorList>
    </citation>
    <scope>NUCLEOTIDE SEQUENCE [LARGE SCALE GENOMIC DNA]</scope>
    <source>
        <strain evidence="3 4">DSM 442</strain>
    </source>
</reference>
<dbReference type="PIRSF" id="PIRSF003092">
    <property type="entry name" value="MinD"/>
    <property type="match status" value="1"/>
</dbReference>
<evidence type="ECO:0000256" key="2">
    <source>
        <dbReference type="ARBA" id="ARBA00022840"/>
    </source>
</evidence>
<dbReference type="GO" id="GO:0016887">
    <property type="term" value="F:ATP hydrolysis activity"/>
    <property type="evidence" value="ECO:0007669"/>
    <property type="project" value="TreeGrafter"/>
</dbReference>
<dbReference type="InterPro" id="IPR025501">
    <property type="entry name" value="MinD_FleN"/>
</dbReference>
<dbReference type="GO" id="GO:0005524">
    <property type="term" value="F:ATP binding"/>
    <property type="evidence" value="ECO:0007669"/>
    <property type="project" value="UniProtKB-KW"/>
</dbReference>
<proteinExistence type="predicted"/>
<dbReference type="STRING" id="1395513.P343_02895"/>
<organism evidence="3 4">
    <name type="scientific">Sporolactobacillus laevolacticus DSM 442</name>
    <dbReference type="NCBI Taxonomy" id="1395513"/>
    <lineage>
        <taxon>Bacteria</taxon>
        <taxon>Bacillati</taxon>
        <taxon>Bacillota</taxon>
        <taxon>Bacilli</taxon>
        <taxon>Bacillales</taxon>
        <taxon>Sporolactobacillaceae</taxon>
        <taxon>Sporolactobacillus</taxon>
    </lineage>
</organism>
<dbReference type="InterPro" id="IPR050625">
    <property type="entry name" value="ParA/MinD_ATPase"/>
</dbReference>